<dbReference type="Pfam" id="PF14257">
    <property type="entry name" value="DUF4349"/>
    <property type="match status" value="1"/>
</dbReference>
<organism evidence="4 5">
    <name type="scientific">Flavivirga algicola</name>
    <dbReference type="NCBI Taxonomy" id="2729136"/>
    <lineage>
        <taxon>Bacteria</taxon>
        <taxon>Pseudomonadati</taxon>
        <taxon>Bacteroidota</taxon>
        <taxon>Flavobacteriia</taxon>
        <taxon>Flavobacteriales</taxon>
        <taxon>Flavobacteriaceae</taxon>
        <taxon>Flavivirga</taxon>
    </lineage>
</organism>
<keyword evidence="2" id="KW-0812">Transmembrane</keyword>
<feature type="transmembrane region" description="Helical" evidence="2">
    <location>
        <begin position="255"/>
        <end position="276"/>
    </location>
</feature>
<evidence type="ECO:0000256" key="1">
    <source>
        <dbReference type="SAM" id="Coils"/>
    </source>
</evidence>
<dbReference type="Proteomes" id="UP000746690">
    <property type="component" value="Unassembled WGS sequence"/>
</dbReference>
<dbReference type="EMBL" id="JABBHF010000004">
    <property type="protein sequence ID" value="NMH87586.1"/>
    <property type="molecule type" value="Genomic_DNA"/>
</dbReference>
<keyword evidence="2" id="KW-1133">Transmembrane helix</keyword>
<dbReference type="InterPro" id="IPR025645">
    <property type="entry name" value="DUF4349"/>
</dbReference>
<dbReference type="RefSeq" id="WP_169672225.1">
    <property type="nucleotide sequence ID" value="NZ_JABBHF010000004.1"/>
</dbReference>
<evidence type="ECO:0000313" key="4">
    <source>
        <dbReference type="EMBL" id="NMH87586.1"/>
    </source>
</evidence>
<feature type="transmembrane region" description="Helical" evidence="2">
    <location>
        <begin position="12"/>
        <end position="32"/>
    </location>
</feature>
<keyword evidence="1" id="KW-0175">Coiled coil</keyword>
<evidence type="ECO:0000259" key="3">
    <source>
        <dbReference type="Pfam" id="PF14257"/>
    </source>
</evidence>
<keyword evidence="5" id="KW-1185">Reference proteome</keyword>
<gene>
    <name evidence="4" type="ORF">HHX25_08725</name>
</gene>
<feature type="coiled-coil region" evidence="1">
    <location>
        <begin position="149"/>
        <end position="213"/>
    </location>
</feature>
<feature type="domain" description="DUF4349" evidence="3">
    <location>
        <begin position="84"/>
        <end position="274"/>
    </location>
</feature>
<name>A0ABX1RVK0_9FLAO</name>
<keyword evidence="2" id="KW-0472">Membrane</keyword>
<feature type="coiled-coil region" evidence="1">
    <location>
        <begin position="83"/>
        <end position="117"/>
    </location>
</feature>
<evidence type="ECO:0000313" key="5">
    <source>
        <dbReference type="Proteomes" id="UP000746690"/>
    </source>
</evidence>
<comment type="caution">
    <text evidence="4">The sequence shown here is derived from an EMBL/GenBank/DDBJ whole genome shotgun (WGS) entry which is preliminary data.</text>
</comment>
<reference evidence="4 5" key="1">
    <citation type="submission" date="2020-04" db="EMBL/GenBank/DDBJ databases">
        <title>A Flavivirga sp. nov.</title>
        <authorList>
            <person name="Sun X."/>
        </authorList>
    </citation>
    <scope>NUCLEOTIDE SEQUENCE [LARGE SCALE GENOMIC DNA]</scope>
    <source>
        <strain evidence="4 5">Y03</strain>
    </source>
</reference>
<accession>A0ABX1RVK0</accession>
<evidence type="ECO:0000256" key="2">
    <source>
        <dbReference type="SAM" id="Phobius"/>
    </source>
</evidence>
<protein>
    <submittedName>
        <fullName evidence="4">DUF4349 domain-containing protein</fullName>
    </submittedName>
</protein>
<sequence>MKKTLKKRLKKGVFYLILLFVILFVFRIFYGYTEYPNAVVSSNTFFEEIASSRVNYASKKYKMKSSINNSQNVINVDQKYEKIATVNTKSSEFEKEKKSLNKEIKNHEAIIQFEQNSGNKGNRKLQLLIGVQPEKFDSLYVSLSKIGKVQSKEITKKDKTNEYKQLNAKKESLLKIRSSLIELKSKGGKIQEYIELENRILSIEEELQGLGVQLGNYDEENEFCTIKFSLIEGIENKIGLMHRIKVALDWTVSTYMQLMIILFFIVGLVYLILLILDKLNLFNSIIKNLNS</sequence>
<proteinExistence type="predicted"/>